<name>A0A501WJ84_9RHOB</name>
<dbReference type="Gene3D" id="3.10.450.50">
    <property type="match status" value="1"/>
</dbReference>
<keyword evidence="1" id="KW-0732">Signal</keyword>
<gene>
    <name evidence="3" type="ORF">FJM51_13390</name>
</gene>
<dbReference type="NCBIfam" id="TIGR02246">
    <property type="entry name" value="SgcJ/EcaC family oxidoreductase"/>
    <property type="match status" value="1"/>
</dbReference>
<dbReference type="SUPFAM" id="SSF54427">
    <property type="entry name" value="NTF2-like"/>
    <property type="match status" value="1"/>
</dbReference>
<reference evidence="3 4" key="1">
    <citation type="submission" date="2019-06" db="EMBL/GenBank/DDBJ databases">
        <title>A novel bacterium of genus Amaricoccus, isolated from marine sediment.</title>
        <authorList>
            <person name="Huang H."/>
            <person name="Mo K."/>
            <person name="Hu Y."/>
        </authorList>
    </citation>
    <scope>NUCLEOTIDE SEQUENCE [LARGE SCALE GENOMIC DNA]</scope>
    <source>
        <strain evidence="3 4">HB172011</strain>
    </source>
</reference>
<dbReference type="InterPro" id="IPR032710">
    <property type="entry name" value="NTF2-like_dom_sf"/>
</dbReference>
<protein>
    <submittedName>
        <fullName evidence="3">Nuclear transport factor 2 family protein</fullName>
    </submittedName>
</protein>
<dbReference type="OrthoDB" id="7375616at2"/>
<evidence type="ECO:0000256" key="1">
    <source>
        <dbReference type="SAM" id="SignalP"/>
    </source>
</evidence>
<feature type="chain" id="PRO_5021341356" evidence="1">
    <location>
        <begin position="26"/>
        <end position="161"/>
    </location>
</feature>
<sequence>MRMPGTCWRPVLAAALLLASAAAPRAEGPEDAIRARLETWADAFNAADPGRVCEIYAGDFEGVWPGLPDADKAAACDRVDEVLGDPARDVTYAPQIEEILIAPSGDFAAVRAVWTLGIEDAGSVTTSQERRLDILTREADGAWRIRRSIGFPAEEMREPPG</sequence>
<accession>A0A501WJ84</accession>
<evidence type="ECO:0000313" key="4">
    <source>
        <dbReference type="Proteomes" id="UP000319255"/>
    </source>
</evidence>
<dbReference type="Pfam" id="PF14534">
    <property type="entry name" value="DUF4440"/>
    <property type="match status" value="1"/>
</dbReference>
<evidence type="ECO:0000259" key="2">
    <source>
        <dbReference type="Pfam" id="PF14534"/>
    </source>
</evidence>
<feature type="signal peptide" evidence="1">
    <location>
        <begin position="1"/>
        <end position="25"/>
    </location>
</feature>
<keyword evidence="4" id="KW-1185">Reference proteome</keyword>
<feature type="domain" description="DUF4440" evidence="2">
    <location>
        <begin position="33"/>
        <end position="145"/>
    </location>
</feature>
<proteinExistence type="predicted"/>
<organism evidence="3 4">
    <name type="scientific">Amaricoccus solimangrovi</name>
    <dbReference type="NCBI Taxonomy" id="2589815"/>
    <lineage>
        <taxon>Bacteria</taxon>
        <taxon>Pseudomonadati</taxon>
        <taxon>Pseudomonadota</taxon>
        <taxon>Alphaproteobacteria</taxon>
        <taxon>Rhodobacterales</taxon>
        <taxon>Paracoccaceae</taxon>
        <taxon>Amaricoccus</taxon>
    </lineage>
</organism>
<dbReference type="EMBL" id="VFRP01000012">
    <property type="protein sequence ID" value="TPE49943.1"/>
    <property type="molecule type" value="Genomic_DNA"/>
</dbReference>
<dbReference type="InterPro" id="IPR027843">
    <property type="entry name" value="DUF4440"/>
</dbReference>
<dbReference type="Proteomes" id="UP000319255">
    <property type="component" value="Unassembled WGS sequence"/>
</dbReference>
<evidence type="ECO:0000313" key="3">
    <source>
        <dbReference type="EMBL" id="TPE49943.1"/>
    </source>
</evidence>
<dbReference type="AlphaFoldDB" id="A0A501WJ84"/>
<comment type="caution">
    <text evidence="3">The sequence shown here is derived from an EMBL/GenBank/DDBJ whole genome shotgun (WGS) entry which is preliminary data.</text>
</comment>
<dbReference type="InterPro" id="IPR011944">
    <property type="entry name" value="Steroid_delta5-4_isomerase"/>
</dbReference>